<dbReference type="InterPro" id="IPR014044">
    <property type="entry name" value="CAP_dom"/>
</dbReference>
<feature type="domain" description="SCP" evidence="1">
    <location>
        <begin position="3"/>
        <end position="118"/>
    </location>
</feature>
<protein>
    <recommendedName>
        <fullName evidence="1">SCP domain-containing protein</fullName>
    </recommendedName>
</protein>
<dbReference type="SUPFAM" id="SSF55797">
    <property type="entry name" value="PR-1-like"/>
    <property type="match status" value="1"/>
</dbReference>
<keyword evidence="3" id="KW-1185">Reference proteome</keyword>
<dbReference type="Gene3D" id="3.40.33.10">
    <property type="entry name" value="CAP"/>
    <property type="match status" value="1"/>
</dbReference>
<reference evidence="2 3" key="1">
    <citation type="journal article" date="2015" name="Genome Biol. Evol.">
        <title>Phylogenomic analyses indicate that early fungi evolved digesting cell walls of algal ancestors of land plants.</title>
        <authorList>
            <person name="Chang Y."/>
            <person name="Wang S."/>
            <person name="Sekimoto S."/>
            <person name="Aerts A.L."/>
            <person name="Choi C."/>
            <person name="Clum A."/>
            <person name="LaButti K.M."/>
            <person name="Lindquist E.A."/>
            <person name="Yee Ngan C."/>
            <person name="Ohm R.A."/>
            <person name="Salamov A.A."/>
            <person name="Grigoriev I.V."/>
            <person name="Spatafora J.W."/>
            <person name="Berbee M.L."/>
        </authorList>
    </citation>
    <scope>NUCLEOTIDE SEQUENCE [LARGE SCALE GENOMIC DNA]</scope>
    <source>
        <strain evidence="2 3">NRRL 28638</strain>
    </source>
</reference>
<dbReference type="PANTHER" id="PTHR31157">
    <property type="entry name" value="SCP DOMAIN-CONTAINING PROTEIN"/>
    <property type="match status" value="1"/>
</dbReference>
<dbReference type="EMBL" id="KQ964902">
    <property type="protein sequence ID" value="KXN65350.1"/>
    <property type="molecule type" value="Genomic_DNA"/>
</dbReference>
<dbReference type="PANTHER" id="PTHR31157:SF1">
    <property type="entry name" value="SCP DOMAIN-CONTAINING PROTEIN"/>
    <property type="match status" value="1"/>
</dbReference>
<dbReference type="OrthoDB" id="568194at2759"/>
<dbReference type="InterPro" id="IPR035940">
    <property type="entry name" value="CAP_sf"/>
</dbReference>
<dbReference type="Pfam" id="PF00188">
    <property type="entry name" value="CAP"/>
    <property type="match status" value="1"/>
</dbReference>
<evidence type="ECO:0000259" key="1">
    <source>
        <dbReference type="Pfam" id="PF00188"/>
    </source>
</evidence>
<dbReference type="CDD" id="cd05379">
    <property type="entry name" value="CAP_bacterial"/>
    <property type="match status" value="1"/>
</dbReference>
<gene>
    <name evidence="2" type="ORF">CONCODRAFT_74328</name>
</gene>
<proteinExistence type="predicted"/>
<sequence>MLQQVNQIRKSNGLNELQLNIPLIKASNWQASNQVKMNKISHDGPEGTYTQGMKLTKGNAPHDQRVLACKFTGWPWGENTAEGHVNITNVMTDWMKSEGHKENILRAESKYFGAAKVGKYWVQSFGKDN</sequence>
<accession>A0A137NRP0</accession>
<dbReference type="STRING" id="796925.A0A137NRP0"/>
<evidence type="ECO:0000313" key="2">
    <source>
        <dbReference type="EMBL" id="KXN65350.1"/>
    </source>
</evidence>
<evidence type="ECO:0000313" key="3">
    <source>
        <dbReference type="Proteomes" id="UP000070444"/>
    </source>
</evidence>
<dbReference type="Proteomes" id="UP000070444">
    <property type="component" value="Unassembled WGS sequence"/>
</dbReference>
<organism evidence="2 3">
    <name type="scientific">Conidiobolus coronatus (strain ATCC 28846 / CBS 209.66 / NRRL 28638)</name>
    <name type="common">Delacroixia coronata</name>
    <dbReference type="NCBI Taxonomy" id="796925"/>
    <lineage>
        <taxon>Eukaryota</taxon>
        <taxon>Fungi</taxon>
        <taxon>Fungi incertae sedis</taxon>
        <taxon>Zoopagomycota</taxon>
        <taxon>Entomophthoromycotina</taxon>
        <taxon>Entomophthoromycetes</taxon>
        <taxon>Entomophthorales</taxon>
        <taxon>Ancylistaceae</taxon>
        <taxon>Conidiobolus</taxon>
    </lineage>
</organism>
<name>A0A137NRP0_CONC2</name>
<dbReference type="AlphaFoldDB" id="A0A137NRP0"/>